<evidence type="ECO:0000313" key="2">
    <source>
        <dbReference type="EMBL" id="PTR14598.1"/>
    </source>
</evidence>
<keyword evidence="3" id="KW-1185">Reference proteome</keyword>
<gene>
    <name evidence="2" type="ORF">C8J28_11670</name>
</gene>
<dbReference type="Proteomes" id="UP000244060">
    <property type="component" value="Unassembled WGS sequence"/>
</dbReference>
<dbReference type="RefSeq" id="WP_101341866.1">
    <property type="nucleotide sequence ID" value="NZ_CP090021.1"/>
</dbReference>
<comment type="caution">
    <text evidence="2">The sequence shown here is derived from an EMBL/GenBank/DDBJ whole genome shotgun (WGS) entry which is preliminary data.</text>
</comment>
<proteinExistence type="predicted"/>
<dbReference type="AlphaFoldDB" id="A0A2T5JX02"/>
<reference evidence="2 3" key="1">
    <citation type="submission" date="2018-04" db="EMBL/GenBank/DDBJ databases">
        <title>Genomic Encyclopedia of Type Strains, Phase III (KMG-III): the genomes of soil and plant-associated and newly described type strains.</title>
        <authorList>
            <person name="Whitman W."/>
        </authorList>
    </citation>
    <scope>NUCLEOTIDE SEQUENCE [LARGE SCALE GENOMIC DNA]</scope>
    <source>
        <strain evidence="2 3">KA25</strain>
    </source>
</reference>
<accession>A0A2T5JX02</accession>
<evidence type="ECO:0000256" key="1">
    <source>
        <dbReference type="SAM" id="MobiDB-lite"/>
    </source>
</evidence>
<sequence length="154" mass="16972">MGDIVRPNFRGARPDCERPSSEGAGAVVASIRSFLLWAPPTLDPHSVALDILMMETTSRDRAKAKAAALEAWQDAVAKFRATADARHLDAETADRLFAQWRALVAVAGAAERARRQAAFLHEEEERRRRLDSFSRILAADLERTIRGLEGGIHG</sequence>
<feature type="region of interest" description="Disordered" evidence="1">
    <location>
        <begin position="1"/>
        <end position="22"/>
    </location>
</feature>
<organism evidence="2 3">
    <name type="scientific">Cereibacter azotoformans</name>
    <dbReference type="NCBI Taxonomy" id="43057"/>
    <lineage>
        <taxon>Bacteria</taxon>
        <taxon>Pseudomonadati</taxon>
        <taxon>Pseudomonadota</taxon>
        <taxon>Alphaproteobacteria</taxon>
        <taxon>Rhodobacterales</taxon>
        <taxon>Paracoccaceae</taxon>
        <taxon>Cereibacter</taxon>
    </lineage>
</organism>
<dbReference type="EMBL" id="QAOT01000016">
    <property type="protein sequence ID" value="PTR14598.1"/>
    <property type="molecule type" value="Genomic_DNA"/>
</dbReference>
<name>A0A2T5JX02_9RHOB</name>
<protein>
    <submittedName>
        <fullName evidence="2">Uncharacterized protein</fullName>
    </submittedName>
</protein>
<evidence type="ECO:0000313" key="3">
    <source>
        <dbReference type="Proteomes" id="UP000244060"/>
    </source>
</evidence>